<keyword evidence="2" id="KW-1185">Reference proteome</keyword>
<reference evidence="1 2" key="1">
    <citation type="submission" date="2014-06" db="EMBL/GenBank/DDBJ databases">
        <title>Whole Genome Sequences of Three Symbiotic Endozoicomonas Bacteria.</title>
        <authorList>
            <person name="Neave M.J."/>
            <person name="Apprill A."/>
            <person name="Voolstra C.R."/>
        </authorList>
    </citation>
    <scope>NUCLEOTIDE SEQUENCE [LARGE SCALE GENOMIC DNA]</scope>
    <source>
        <strain evidence="1 2">LMG 24815</strain>
    </source>
</reference>
<sequence length="59" mass="7175">MKSINKIQTNRLVILTLAWIGVLDLWSKKRMRDVVIMGLDIRKELQEYHNEEYKILNRF</sequence>
<proteinExistence type="predicted"/>
<dbReference type="Proteomes" id="UP000028006">
    <property type="component" value="Unassembled WGS sequence"/>
</dbReference>
<gene>
    <name evidence="1" type="ORF">GZ77_13250</name>
</gene>
<comment type="caution">
    <text evidence="1">The sequence shown here is derived from an EMBL/GenBank/DDBJ whole genome shotgun (WGS) entry which is preliminary data.</text>
</comment>
<dbReference type="AlphaFoldDB" id="A0A081N4J7"/>
<dbReference type="EMBL" id="JOKG01000003">
    <property type="protein sequence ID" value="KEQ13370.1"/>
    <property type="molecule type" value="Genomic_DNA"/>
</dbReference>
<evidence type="ECO:0000313" key="2">
    <source>
        <dbReference type="Proteomes" id="UP000028006"/>
    </source>
</evidence>
<name>A0A081N4J7_9GAMM</name>
<evidence type="ECO:0000313" key="1">
    <source>
        <dbReference type="EMBL" id="KEQ13370.1"/>
    </source>
</evidence>
<protein>
    <submittedName>
        <fullName evidence="1">Uncharacterized protein</fullName>
    </submittedName>
</protein>
<organism evidence="1 2">
    <name type="scientific">Endozoicomonas montiporae</name>
    <dbReference type="NCBI Taxonomy" id="1027273"/>
    <lineage>
        <taxon>Bacteria</taxon>
        <taxon>Pseudomonadati</taxon>
        <taxon>Pseudomonadota</taxon>
        <taxon>Gammaproteobacteria</taxon>
        <taxon>Oceanospirillales</taxon>
        <taxon>Endozoicomonadaceae</taxon>
        <taxon>Endozoicomonas</taxon>
    </lineage>
</organism>
<accession>A0A081N4J7</accession>